<dbReference type="RefSeq" id="WP_069193987.1">
    <property type="nucleotide sequence ID" value="NZ_RLII01000002.1"/>
</dbReference>
<evidence type="ECO:0000256" key="2">
    <source>
        <dbReference type="ARBA" id="ARBA00022475"/>
    </source>
</evidence>
<evidence type="ECO:0000256" key="1">
    <source>
        <dbReference type="ARBA" id="ARBA00004236"/>
    </source>
</evidence>
<evidence type="ECO:0000313" key="8">
    <source>
        <dbReference type="Proteomes" id="UP000289166"/>
    </source>
</evidence>
<dbReference type="Proteomes" id="UP000289166">
    <property type="component" value="Unassembled WGS sequence"/>
</dbReference>
<evidence type="ECO:0000256" key="3">
    <source>
        <dbReference type="ARBA" id="ARBA00022692"/>
    </source>
</evidence>
<keyword evidence="4 6" id="KW-1133">Transmembrane helix</keyword>
<accession>A0A4Q0IAZ6</accession>
<reference evidence="8" key="1">
    <citation type="submission" date="2018-11" db="EMBL/GenBank/DDBJ databases">
        <title>Genome sequencing of a novel mesophilic and cellulolytic organism within the genus Hungateiclostridium.</title>
        <authorList>
            <person name="Rettenmaier R."/>
            <person name="Liebl W."/>
            <person name="Zverlov V."/>
        </authorList>
    </citation>
    <scope>NUCLEOTIDE SEQUENCE [LARGE SCALE GENOMIC DNA]</scope>
    <source>
        <strain evidence="8">N2K1</strain>
    </source>
</reference>
<proteinExistence type="predicted"/>
<keyword evidence="2" id="KW-1003">Cell membrane</keyword>
<organism evidence="7 8">
    <name type="scientific">Acetivibrio mesophilus</name>
    <dbReference type="NCBI Taxonomy" id="2487273"/>
    <lineage>
        <taxon>Bacteria</taxon>
        <taxon>Bacillati</taxon>
        <taxon>Bacillota</taxon>
        <taxon>Clostridia</taxon>
        <taxon>Eubacteriales</taxon>
        <taxon>Oscillospiraceae</taxon>
        <taxon>Acetivibrio</taxon>
    </lineage>
</organism>
<keyword evidence="8" id="KW-1185">Reference proteome</keyword>
<comment type="caution">
    <text evidence="7">The sequence shown here is derived from an EMBL/GenBank/DDBJ whole genome shotgun (WGS) entry which is preliminary data.</text>
</comment>
<keyword evidence="3 6" id="KW-0812">Transmembrane</keyword>
<dbReference type="OrthoDB" id="1739452at2"/>
<sequence length="165" mass="18337">MQTFISAVMFFIVFGSVLFLAYVTTKFIGTRTNRIIKGKYVKIIETVNLGFDSKLHLVKAGDEFVLISTSGKNVQVLTKVELDAYSADETETGDNSFKFKEVFGKYIQGFAKNREEIPFSEAESGDKEQSGNSPVFNANLDRLRRITASIASHKAEDGEGNTNEN</sequence>
<protein>
    <submittedName>
        <fullName evidence="7">Flagellar biogenesis protein</fullName>
    </submittedName>
</protein>
<dbReference type="InterPro" id="IPR022781">
    <property type="entry name" value="Flagellar_biosynth_FliO"/>
</dbReference>
<keyword evidence="7" id="KW-0966">Cell projection</keyword>
<keyword evidence="5 6" id="KW-0472">Membrane</keyword>
<keyword evidence="7" id="KW-0969">Cilium</keyword>
<gene>
    <name evidence="7" type="ORF">EFD62_03245</name>
</gene>
<dbReference type="AlphaFoldDB" id="A0A4Q0IAZ6"/>
<evidence type="ECO:0000256" key="4">
    <source>
        <dbReference type="ARBA" id="ARBA00022989"/>
    </source>
</evidence>
<dbReference type="GO" id="GO:0044781">
    <property type="term" value="P:bacterial-type flagellum organization"/>
    <property type="evidence" value="ECO:0007669"/>
    <property type="project" value="InterPro"/>
</dbReference>
<dbReference type="GO" id="GO:0016020">
    <property type="term" value="C:membrane"/>
    <property type="evidence" value="ECO:0007669"/>
    <property type="project" value="InterPro"/>
</dbReference>
<evidence type="ECO:0000256" key="5">
    <source>
        <dbReference type="ARBA" id="ARBA00023136"/>
    </source>
</evidence>
<comment type="subcellular location">
    <subcellularLocation>
        <location evidence="1">Cell membrane</location>
    </subcellularLocation>
</comment>
<keyword evidence="7" id="KW-0282">Flagellum</keyword>
<dbReference type="EMBL" id="RLII01000002">
    <property type="protein sequence ID" value="RXE60252.1"/>
    <property type="molecule type" value="Genomic_DNA"/>
</dbReference>
<name>A0A4Q0IAZ6_9FIRM</name>
<feature type="transmembrane region" description="Helical" evidence="6">
    <location>
        <begin position="6"/>
        <end position="29"/>
    </location>
</feature>
<evidence type="ECO:0000313" key="7">
    <source>
        <dbReference type="EMBL" id="RXE60252.1"/>
    </source>
</evidence>
<dbReference type="Pfam" id="PF04347">
    <property type="entry name" value="FliO"/>
    <property type="match status" value="1"/>
</dbReference>
<evidence type="ECO:0000256" key="6">
    <source>
        <dbReference type="SAM" id="Phobius"/>
    </source>
</evidence>